<dbReference type="Gene3D" id="1.10.3720.10">
    <property type="entry name" value="MetI-like"/>
    <property type="match status" value="1"/>
</dbReference>
<dbReference type="Pfam" id="PF00528">
    <property type="entry name" value="BPD_transp_1"/>
    <property type="match status" value="1"/>
</dbReference>
<feature type="transmembrane region" description="Helical" evidence="7">
    <location>
        <begin position="155"/>
        <end position="175"/>
    </location>
</feature>
<evidence type="ECO:0000259" key="8">
    <source>
        <dbReference type="PROSITE" id="PS50928"/>
    </source>
</evidence>
<dbReference type="PANTHER" id="PTHR43386">
    <property type="entry name" value="OLIGOPEPTIDE TRANSPORT SYSTEM PERMEASE PROTEIN APPC"/>
    <property type="match status" value="1"/>
</dbReference>
<reference evidence="9 10" key="1">
    <citation type="submission" date="2024-04" db="EMBL/GenBank/DDBJ databases">
        <title>Salinicola lusitanus LLJ914,a marine bacterium isolated from the Okinawa Trough.</title>
        <authorList>
            <person name="Li J."/>
        </authorList>
    </citation>
    <scope>NUCLEOTIDE SEQUENCE [LARGE SCALE GENOMIC DNA]</scope>
    <source>
        <strain evidence="9 10">LLJ914</strain>
    </source>
</reference>
<feature type="transmembrane region" description="Helical" evidence="7">
    <location>
        <begin position="91"/>
        <end position="117"/>
    </location>
</feature>
<proteinExistence type="inferred from homology"/>
<feature type="transmembrane region" description="Helical" evidence="7">
    <location>
        <begin position="253"/>
        <end position="277"/>
    </location>
</feature>
<evidence type="ECO:0000256" key="1">
    <source>
        <dbReference type="ARBA" id="ARBA00004651"/>
    </source>
</evidence>
<protein>
    <submittedName>
        <fullName evidence="9">Nickel ABC transporter permease subunit NikC</fullName>
    </submittedName>
</protein>
<name>A0ABZ3CPC4_9GAMM</name>
<dbReference type="NCBIfam" id="NF007738">
    <property type="entry name" value="PRK10417.1"/>
    <property type="match status" value="1"/>
</dbReference>
<comment type="similarity">
    <text evidence="7">Belongs to the binding-protein-dependent transport system permease family.</text>
</comment>
<dbReference type="Proteomes" id="UP001453229">
    <property type="component" value="Chromosome"/>
</dbReference>
<dbReference type="InterPro" id="IPR035906">
    <property type="entry name" value="MetI-like_sf"/>
</dbReference>
<dbReference type="InterPro" id="IPR025966">
    <property type="entry name" value="OppC_N"/>
</dbReference>
<dbReference type="PROSITE" id="PS50928">
    <property type="entry name" value="ABC_TM1"/>
    <property type="match status" value="1"/>
</dbReference>
<dbReference type="EMBL" id="CP151919">
    <property type="protein sequence ID" value="XAD53028.1"/>
    <property type="molecule type" value="Genomic_DNA"/>
</dbReference>
<accession>A0ABZ3CPC4</accession>
<dbReference type="RefSeq" id="WP_342594258.1">
    <property type="nucleotide sequence ID" value="NZ_CP151919.1"/>
</dbReference>
<evidence type="ECO:0000256" key="3">
    <source>
        <dbReference type="ARBA" id="ARBA00022475"/>
    </source>
</evidence>
<gene>
    <name evidence="9" type="primary">nikC</name>
    <name evidence="9" type="ORF">AAGT95_14410</name>
</gene>
<feature type="transmembrane region" description="Helical" evidence="7">
    <location>
        <begin position="210"/>
        <end position="233"/>
    </location>
</feature>
<evidence type="ECO:0000256" key="4">
    <source>
        <dbReference type="ARBA" id="ARBA00022692"/>
    </source>
</evidence>
<comment type="subcellular location">
    <subcellularLocation>
        <location evidence="1 7">Cell membrane</location>
        <topology evidence="1 7">Multi-pass membrane protein</topology>
    </subcellularLocation>
</comment>
<evidence type="ECO:0000313" key="10">
    <source>
        <dbReference type="Proteomes" id="UP001453229"/>
    </source>
</evidence>
<keyword evidence="4 7" id="KW-0812">Transmembrane</keyword>
<feature type="transmembrane region" description="Helical" evidence="7">
    <location>
        <begin position="27"/>
        <end position="50"/>
    </location>
</feature>
<organism evidence="9 10">
    <name type="scientific">Salinicola lusitanus</name>
    <dbReference type="NCBI Taxonomy" id="1949085"/>
    <lineage>
        <taxon>Bacteria</taxon>
        <taxon>Pseudomonadati</taxon>
        <taxon>Pseudomonadota</taxon>
        <taxon>Gammaproteobacteria</taxon>
        <taxon>Oceanospirillales</taxon>
        <taxon>Halomonadaceae</taxon>
        <taxon>Salinicola</taxon>
    </lineage>
</organism>
<evidence type="ECO:0000313" key="9">
    <source>
        <dbReference type="EMBL" id="XAD53028.1"/>
    </source>
</evidence>
<dbReference type="SUPFAM" id="SSF161098">
    <property type="entry name" value="MetI-like"/>
    <property type="match status" value="1"/>
</dbReference>
<feature type="transmembrane region" description="Helical" evidence="7">
    <location>
        <begin position="129"/>
        <end position="149"/>
    </location>
</feature>
<sequence length="294" mass="31830">MTEWASSPAMPATRRRLWPQLRLTPRWGVPVGGLLVGLLIAVTLVAPWIVPFDPDQVDVANRLAPMTAQHWLGTDELGRDVLSRLLIGARVSLGTVAAILALVFAIGVTLGSLAGLAGGRIDQLVMRTADLFLTFPTFVMAMCLIGVLGTGMTSMILAIALTHWAWYARVVRILVISQRSRDYVLAATLCGASRWATFRRHMLPGISVQVLILLTLDLGHMMLHVAALSFLGLGVAPPTPEWGVMISDARDLIWARPALVIWPGLAIFLSVAAFNLLSDGLRDRLDPALKEAHG</sequence>
<keyword evidence="10" id="KW-1185">Reference proteome</keyword>
<evidence type="ECO:0000256" key="2">
    <source>
        <dbReference type="ARBA" id="ARBA00022448"/>
    </source>
</evidence>
<evidence type="ECO:0000256" key="7">
    <source>
        <dbReference type="RuleBase" id="RU363032"/>
    </source>
</evidence>
<keyword evidence="2 7" id="KW-0813">Transport</keyword>
<feature type="domain" description="ABC transmembrane type-1" evidence="8">
    <location>
        <begin position="89"/>
        <end position="278"/>
    </location>
</feature>
<dbReference type="InterPro" id="IPR050366">
    <property type="entry name" value="BP-dependent_transpt_permease"/>
</dbReference>
<evidence type="ECO:0000256" key="6">
    <source>
        <dbReference type="ARBA" id="ARBA00023136"/>
    </source>
</evidence>
<keyword evidence="5 7" id="KW-1133">Transmembrane helix</keyword>
<dbReference type="CDD" id="cd06261">
    <property type="entry name" value="TM_PBP2"/>
    <property type="match status" value="1"/>
</dbReference>
<keyword evidence="6 7" id="KW-0472">Membrane</keyword>
<keyword evidence="3" id="KW-1003">Cell membrane</keyword>
<evidence type="ECO:0000256" key="5">
    <source>
        <dbReference type="ARBA" id="ARBA00022989"/>
    </source>
</evidence>
<dbReference type="PANTHER" id="PTHR43386:SF1">
    <property type="entry name" value="D,D-DIPEPTIDE TRANSPORT SYSTEM PERMEASE PROTEIN DDPC-RELATED"/>
    <property type="match status" value="1"/>
</dbReference>
<dbReference type="Pfam" id="PF12911">
    <property type="entry name" value="OppC_N"/>
    <property type="match status" value="1"/>
</dbReference>
<dbReference type="InterPro" id="IPR000515">
    <property type="entry name" value="MetI-like"/>
</dbReference>